<comment type="caution">
    <text evidence="2">The sequence shown here is derived from an EMBL/GenBank/DDBJ whole genome shotgun (WGS) entry which is preliminary data.</text>
</comment>
<evidence type="ECO:0000256" key="1">
    <source>
        <dbReference type="SAM" id="MobiDB-lite"/>
    </source>
</evidence>
<reference evidence="2" key="1">
    <citation type="submission" date="2019-08" db="EMBL/GenBank/DDBJ databases">
        <authorList>
            <person name="Kucharzyk K."/>
            <person name="Murdoch R.W."/>
            <person name="Higgins S."/>
            <person name="Loffler F."/>
        </authorList>
    </citation>
    <scope>NUCLEOTIDE SEQUENCE</scope>
</reference>
<evidence type="ECO:0000313" key="2">
    <source>
        <dbReference type="EMBL" id="MPM52887.1"/>
    </source>
</evidence>
<organism evidence="2">
    <name type="scientific">bioreactor metagenome</name>
    <dbReference type="NCBI Taxonomy" id="1076179"/>
    <lineage>
        <taxon>unclassified sequences</taxon>
        <taxon>metagenomes</taxon>
        <taxon>ecological metagenomes</taxon>
    </lineage>
</organism>
<gene>
    <name evidence="2" type="ORF">SDC9_99651</name>
</gene>
<protein>
    <submittedName>
        <fullName evidence="2">Uncharacterized protein</fullName>
    </submittedName>
</protein>
<feature type="compositionally biased region" description="Basic and acidic residues" evidence="1">
    <location>
        <begin position="1"/>
        <end position="16"/>
    </location>
</feature>
<feature type="compositionally biased region" description="Basic and acidic residues" evidence="1">
    <location>
        <begin position="62"/>
        <end position="74"/>
    </location>
</feature>
<sequence>MLFEKERGKKGCEHRNGGSNHTGCGSRDGGHGNIEENLVQEEAKRPKYQEQGNVTPAWQSDAFEKPDGKQEQGG</sequence>
<feature type="region of interest" description="Disordered" evidence="1">
    <location>
        <begin position="1"/>
        <end position="74"/>
    </location>
</feature>
<accession>A0A645AIP1</accession>
<name>A0A645AIP1_9ZZZZ</name>
<dbReference type="AlphaFoldDB" id="A0A645AIP1"/>
<dbReference type="EMBL" id="VSSQ01014075">
    <property type="protein sequence ID" value="MPM52887.1"/>
    <property type="molecule type" value="Genomic_DNA"/>
</dbReference>
<proteinExistence type="predicted"/>